<evidence type="ECO:0000313" key="2">
    <source>
        <dbReference type="EMBL" id="AWI08897.1"/>
    </source>
</evidence>
<protein>
    <recommendedName>
        <fullName evidence="1">Phospholipase D-like domain-containing protein</fullName>
    </recommendedName>
</protein>
<organism evidence="2 3">
    <name type="scientific">Ereboglobus luteus</name>
    <dbReference type="NCBI Taxonomy" id="1796921"/>
    <lineage>
        <taxon>Bacteria</taxon>
        <taxon>Pseudomonadati</taxon>
        <taxon>Verrucomicrobiota</taxon>
        <taxon>Opitutia</taxon>
        <taxon>Opitutales</taxon>
        <taxon>Opitutaceae</taxon>
        <taxon>Ereboglobus</taxon>
    </lineage>
</organism>
<dbReference type="SUPFAM" id="SSF56024">
    <property type="entry name" value="Phospholipase D/nuclease"/>
    <property type="match status" value="1"/>
</dbReference>
<dbReference type="OrthoDB" id="5894983at2"/>
<dbReference type="InterPro" id="IPR025202">
    <property type="entry name" value="PLD-like_dom"/>
</dbReference>
<sequence>MLRILQNDGRRNHGQLLKNWFTGSSDVFIAVAFLKATGWRVLAENIESFLGRGGRMRLLVGTDFYLTEPAPLRELFTLGTEFPALDWRLVDSVATSTFHPKYYRFRSEKWLWVMTGSANLTAGGLTHNIETSVIIEDGIDGALAKECEKAEAALWSHPRNRLPNEVLIGSYAAAFNVARQCAEDARDRAEKTLMHQPKVEGKRLEDELAAYRGNQKHQADLRSRHSNYMEAMRLIRNLLSEREPAFESFAAIYGKLVGERQGDKLWHSGSVYRSKTKVLNQWQEVMSMLREIESSVKLAPAKMYTMGETWIKKIHGIGPNIFTEFCHTLDPKRFSPLNNNPVTSLRWLGVDYFPHPSAFNPEDYGRFCRCMDRLRERCDLANLGEADHFLNFIYWRHKDEAEDVPAN</sequence>
<gene>
    <name evidence="2" type="ORF">CKA38_06200</name>
</gene>
<dbReference type="Proteomes" id="UP000244896">
    <property type="component" value="Chromosome"/>
</dbReference>
<accession>A0A2U8E205</accession>
<name>A0A2U8E205_9BACT</name>
<reference evidence="2 3" key="1">
    <citation type="journal article" date="2018" name="Syst. Appl. Microbiol.">
        <title>Ereboglobus luteus gen. nov. sp. nov. from cockroach guts, and new insights into the oxygen relationship of the genera Opitutus and Didymococcus (Verrucomicrobia: Opitutaceae).</title>
        <authorList>
            <person name="Tegtmeier D."/>
            <person name="Belitz A."/>
            <person name="Radek R."/>
            <person name="Heimerl T."/>
            <person name="Brune A."/>
        </authorList>
    </citation>
    <scope>NUCLEOTIDE SEQUENCE [LARGE SCALE GENOMIC DNA]</scope>
    <source>
        <strain evidence="2 3">Ho45</strain>
    </source>
</reference>
<dbReference type="KEGG" id="elut:CKA38_06200"/>
<dbReference type="Pfam" id="PF13091">
    <property type="entry name" value="PLDc_2"/>
    <property type="match status" value="1"/>
</dbReference>
<proteinExistence type="predicted"/>
<evidence type="ECO:0000313" key="3">
    <source>
        <dbReference type="Proteomes" id="UP000244896"/>
    </source>
</evidence>
<evidence type="ECO:0000259" key="1">
    <source>
        <dbReference type="Pfam" id="PF13091"/>
    </source>
</evidence>
<dbReference type="Gene3D" id="3.30.870.10">
    <property type="entry name" value="Endonuclease Chain A"/>
    <property type="match status" value="1"/>
</dbReference>
<dbReference type="RefSeq" id="WP_108824709.1">
    <property type="nucleotide sequence ID" value="NZ_CP023004.1"/>
</dbReference>
<keyword evidence="3" id="KW-1185">Reference proteome</keyword>
<feature type="domain" description="Phospholipase D-like" evidence="1">
    <location>
        <begin position="28"/>
        <end position="151"/>
    </location>
</feature>
<dbReference type="EMBL" id="CP023004">
    <property type="protein sequence ID" value="AWI08897.1"/>
    <property type="molecule type" value="Genomic_DNA"/>
</dbReference>
<dbReference type="AlphaFoldDB" id="A0A2U8E205"/>